<dbReference type="Proteomes" id="UP000014909">
    <property type="component" value="Chromosome"/>
</dbReference>
<dbReference type="BioCyc" id="AMAC1300253:G12YX-979-MONOMER"/>
<dbReference type="GO" id="GO:0003677">
    <property type="term" value="F:DNA binding"/>
    <property type="evidence" value="ECO:0007669"/>
    <property type="project" value="UniProtKB-UniRule"/>
</dbReference>
<dbReference type="EMBL" id="CP004846">
    <property type="protein sequence ID" value="AGP77396.1"/>
    <property type="molecule type" value="Genomic_DNA"/>
</dbReference>
<evidence type="ECO:0000256" key="2">
    <source>
        <dbReference type="PROSITE-ProRule" id="PRU00335"/>
    </source>
</evidence>
<dbReference type="KEGG" id="amh:I633_06115"/>
<dbReference type="PROSITE" id="PS50977">
    <property type="entry name" value="HTH_TETR_2"/>
    <property type="match status" value="1"/>
</dbReference>
<dbReference type="InterPro" id="IPR001647">
    <property type="entry name" value="HTH_TetR"/>
</dbReference>
<proteinExistence type="predicted"/>
<organism evidence="4 5">
    <name type="scientific">Alteromonas mediterranea 615</name>
    <dbReference type="NCBI Taxonomy" id="1300253"/>
    <lineage>
        <taxon>Bacteria</taxon>
        <taxon>Pseudomonadati</taxon>
        <taxon>Pseudomonadota</taxon>
        <taxon>Gammaproteobacteria</taxon>
        <taxon>Alteromonadales</taxon>
        <taxon>Alteromonadaceae</taxon>
        <taxon>Alteromonas/Salinimonas group</taxon>
        <taxon>Alteromonas</taxon>
    </lineage>
</organism>
<dbReference type="SUPFAM" id="SSF46689">
    <property type="entry name" value="Homeodomain-like"/>
    <property type="match status" value="1"/>
</dbReference>
<dbReference type="HOGENOM" id="CLU_075824_0_0_6"/>
<evidence type="ECO:0000313" key="4">
    <source>
        <dbReference type="EMBL" id="AGP77396.1"/>
    </source>
</evidence>
<dbReference type="Gene3D" id="1.10.357.10">
    <property type="entry name" value="Tetracycline Repressor, domain 2"/>
    <property type="match status" value="1"/>
</dbReference>
<keyword evidence="1 2" id="KW-0238">DNA-binding</keyword>
<dbReference type="PATRIC" id="fig|1300253.3.peg.1267"/>
<feature type="DNA-binding region" description="H-T-H motif" evidence="2">
    <location>
        <begin position="10"/>
        <end position="29"/>
    </location>
</feature>
<evidence type="ECO:0000256" key="1">
    <source>
        <dbReference type="ARBA" id="ARBA00023125"/>
    </source>
</evidence>
<gene>
    <name evidence="4" type="ORF">I633_06115</name>
</gene>
<dbReference type="AlphaFoldDB" id="S5AFB6"/>
<dbReference type="InterPro" id="IPR009057">
    <property type="entry name" value="Homeodomain-like_sf"/>
</dbReference>
<sequence length="215" mass="23755">METEGFSGLTMDKLVAACNYSKGTVYNHFSSKEDLLCALCIKGTKLGMQITKRALTFDGNSRERCLAVHFALRIHGLSHPTLYLCMLTGKTPAVREKASPTRLKELEALEAEMPQICTQVFDDGLADGSLSVSMGVGIDSLSFANWAISFGTNALMIEAADALEAKQLDLNYVLLFNVSIMLDGMGWKPLSHQWDYKKTWQRIATEIFSEEMAAL</sequence>
<evidence type="ECO:0000259" key="3">
    <source>
        <dbReference type="PROSITE" id="PS50977"/>
    </source>
</evidence>
<feature type="domain" description="HTH tetR-type" evidence="3">
    <location>
        <begin position="1"/>
        <end position="47"/>
    </location>
</feature>
<accession>S5AFB6</accession>
<reference evidence="4 5" key="1">
    <citation type="journal article" date="2013" name="Genome Biol. Evol.">
        <title>Genomic Diversity of "Deep Ecotype" Alteromonas macleodii Isolates: Evidence for Pan-Mediterranean Clonal Frames.</title>
        <authorList>
            <person name="Lopez-Perez M."/>
            <person name="Gonzaga A."/>
            <person name="Rodriguez-Valera F."/>
        </authorList>
    </citation>
    <scope>NUCLEOTIDE SEQUENCE [LARGE SCALE GENOMIC DNA]</scope>
    <source>
        <strain evidence="5">'English Channel 615'</strain>
    </source>
</reference>
<protein>
    <submittedName>
        <fullName evidence="4">Transcriptional regulator</fullName>
    </submittedName>
</protein>
<evidence type="ECO:0000313" key="5">
    <source>
        <dbReference type="Proteomes" id="UP000014909"/>
    </source>
</evidence>
<name>S5AFB6_9ALTE</name>
<dbReference type="Pfam" id="PF00440">
    <property type="entry name" value="TetR_N"/>
    <property type="match status" value="1"/>
</dbReference>